<sequence length="186" mass="20967">MQLTALILSGGESKRAGTDKGLKTTDGVIWVDLIAQKLKEVGLIIKVSINQQQLINYSQHYPSANLIVDKIDAPGPLKGILTAHQFFPKTNWLVVACDMIDLDLETINEIISLANQNPNFDFYTFKNSKFHQPFCAIYSATALEKINKAYQNNNIENFSLQHIFNSYTTKSIVIDDDFKAFNNYNS</sequence>
<evidence type="ECO:0000313" key="10">
    <source>
        <dbReference type="Proteomes" id="UP001597546"/>
    </source>
</evidence>
<proteinExistence type="predicted"/>
<dbReference type="SUPFAM" id="SSF53448">
    <property type="entry name" value="Nucleotide-diphospho-sugar transferases"/>
    <property type="match status" value="1"/>
</dbReference>
<keyword evidence="6" id="KW-0342">GTP-binding</keyword>
<keyword evidence="9" id="KW-0548">Nucleotidyltransferase</keyword>
<keyword evidence="7" id="KW-0501">Molybdenum cofactor biosynthesis</keyword>
<comment type="caution">
    <text evidence="9">The sequence shown here is derived from an EMBL/GenBank/DDBJ whole genome shotgun (WGS) entry which is preliminary data.</text>
</comment>
<feature type="domain" description="MobA-like NTP transferase" evidence="8">
    <location>
        <begin position="5"/>
        <end position="158"/>
    </location>
</feature>
<evidence type="ECO:0000256" key="1">
    <source>
        <dbReference type="ARBA" id="ARBA00022490"/>
    </source>
</evidence>
<organism evidence="9 10">
    <name type="scientific">Pedobacter alpinus</name>
    <dbReference type="NCBI Taxonomy" id="1590643"/>
    <lineage>
        <taxon>Bacteria</taxon>
        <taxon>Pseudomonadati</taxon>
        <taxon>Bacteroidota</taxon>
        <taxon>Sphingobacteriia</taxon>
        <taxon>Sphingobacteriales</taxon>
        <taxon>Sphingobacteriaceae</taxon>
        <taxon>Pedobacter</taxon>
    </lineage>
</organism>
<evidence type="ECO:0000313" key="9">
    <source>
        <dbReference type="EMBL" id="MFD2730574.1"/>
    </source>
</evidence>
<dbReference type="PANTHER" id="PTHR19136:SF81">
    <property type="entry name" value="MOLYBDENUM COFACTOR GUANYLYLTRANSFERASE"/>
    <property type="match status" value="1"/>
</dbReference>
<accession>A0ABW5TP27</accession>
<reference evidence="10" key="1">
    <citation type="journal article" date="2019" name="Int. J. Syst. Evol. Microbiol.">
        <title>The Global Catalogue of Microorganisms (GCM) 10K type strain sequencing project: providing services to taxonomists for standard genome sequencing and annotation.</title>
        <authorList>
            <consortium name="The Broad Institute Genomics Platform"/>
            <consortium name="The Broad Institute Genome Sequencing Center for Infectious Disease"/>
            <person name="Wu L."/>
            <person name="Ma J."/>
        </authorList>
    </citation>
    <scope>NUCLEOTIDE SEQUENCE [LARGE SCALE GENOMIC DNA]</scope>
    <source>
        <strain evidence="10">KCTC 42456</strain>
    </source>
</reference>
<dbReference type="EMBL" id="JBHULV010000008">
    <property type="protein sequence ID" value="MFD2730574.1"/>
    <property type="molecule type" value="Genomic_DNA"/>
</dbReference>
<dbReference type="Proteomes" id="UP001597546">
    <property type="component" value="Unassembled WGS sequence"/>
</dbReference>
<dbReference type="InterPro" id="IPR013482">
    <property type="entry name" value="Molybde_CF_guanTrfase"/>
</dbReference>
<gene>
    <name evidence="9" type="ORF">ACFSSE_02560</name>
</gene>
<name>A0ABW5TP27_9SPHI</name>
<keyword evidence="1" id="KW-0963">Cytoplasm</keyword>
<dbReference type="CDD" id="cd02503">
    <property type="entry name" value="MobA"/>
    <property type="match status" value="1"/>
</dbReference>
<dbReference type="InterPro" id="IPR029044">
    <property type="entry name" value="Nucleotide-diphossugar_trans"/>
</dbReference>
<dbReference type="InterPro" id="IPR025877">
    <property type="entry name" value="MobA-like_NTP_Trfase"/>
</dbReference>
<dbReference type="GO" id="GO:0016779">
    <property type="term" value="F:nucleotidyltransferase activity"/>
    <property type="evidence" value="ECO:0007669"/>
    <property type="project" value="UniProtKB-KW"/>
</dbReference>
<evidence type="ECO:0000256" key="3">
    <source>
        <dbReference type="ARBA" id="ARBA00022723"/>
    </source>
</evidence>
<dbReference type="Pfam" id="PF12804">
    <property type="entry name" value="NTP_transf_3"/>
    <property type="match status" value="1"/>
</dbReference>
<evidence type="ECO:0000256" key="4">
    <source>
        <dbReference type="ARBA" id="ARBA00022741"/>
    </source>
</evidence>
<keyword evidence="4" id="KW-0547">Nucleotide-binding</keyword>
<keyword evidence="3" id="KW-0479">Metal-binding</keyword>
<dbReference type="PANTHER" id="PTHR19136">
    <property type="entry name" value="MOLYBDENUM COFACTOR GUANYLYLTRANSFERASE"/>
    <property type="match status" value="1"/>
</dbReference>
<dbReference type="Gene3D" id="3.90.550.10">
    <property type="entry name" value="Spore Coat Polysaccharide Biosynthesis Protein SpsA, Chain A"/>
    <property type="match status" value="1"/>
</dbReference>
<evidence type="ECO:0000256" key="7">
    <source>
        <dbReference type="ARBA" id="ARBA00023150"/>
    </source>
</evidence>
<evidence type="ECO:0000256" key="2">
    <source>
        <dbReference type="ARBA" id="ARBA00022679"/>
    </source>
</evidence>
<keyword evidence="10" id="KW-1185">Reference proteome</keyword>
<evidence type="ECO:0000259" key="8">
    <source>
        <dbReference type="Pfam" id="PF12804"/>
    </source>
</evidence>
<dbReference type="RefSeq" id="WP_379040649.1">
    <property type="nucleotide sequence ID" value="NZ_JBHSKW010000005.1"/>
</dbReference>
<evidence type="ECO:0000256" key="6">
    <source>
        <dbReference type="ARBA" id="ARBA00023134"/>
    </source>
</evidence>
<keyword evidence="5" id="KW-0460">Magnesium</keyword>
<protein>
    <submittedName>
        <fullName evidence="9">Molybdenum cofactor guanylyltransferase</fullName>
    </submittedName>
</protein>
<evidence type="ECO:0000256" key="5">
    <source>
        <dbReference type="ARBA" id="ARBA00022842"/>
    </source>
</evidence>
<keyword evidence="2" id="KW-0808">Transferase</keyword>